<dbReference type="EMBL" id="FNQP01000003">
    <property type="protein sequence ID" value="SDZ97420.1"/>
    <property type="molecule type" value="Genomic_DNA"/>
</dbReference>
<accession>A0A1H3XDX0</accession>
<dbReference type="Proteomes" id="UP000199397">
    <property type="component" value="Unassembled WGS sequence"/>
</dbReference>
<evidence type="ECO:0000313" key="7">
    <source>
        <dbReference type="EMBL" id="SDZ97420.1"/>
    </source>
</evidence>
<name>A0A1H3XDX0_9GAMM</name>
<reference evidence="7 8" key="1">
    <citation type="submission" date="2016-10" db="EMBL/GenBank/DDBJ databases">
        <authorList>
            <person name="de Groot N.N."/>
        </authorList>
    </citation>
    <scope>NUCLEOTIDE SEQUENCE [LARGE SCALE GENOMIC DNA]</scope>
    <source>
        <strain evidence="7 8">DSM 21228</strain>
    </source>
</reference>
<dbReference type="PANTHER" id="PTHR32479:SF19">
    <property type="entry name" value="ANAEROBIC GLYCEROL-3-PHOSPHATE DEHYDROGENASE SUBUNIT C"/>
    <property type="match status" value="1"/>
</dbReference>
<evidence type="ECO:0000256" key="3">
    <source>
        <dbReference type="ARBA" id="ARBA00022737"/>
    </source>
</evidence>
<evidence type="ECO:0000256" key="4">
    <source>
        <dbReference type="ARBA" id="ARBA00023004"/>
    </source>
</evidence>
<keyword evidence="3" id="KW-0677">Repeat</keyword>
<gene>
    <name evidence="7" type="ORF">SAMN05660964_00660</name>
</gene>
<keyword evidence="5" id="KW-0411">Iron-sulfur</keyword>
<keyword evidence="4" id="KW-0408">Iron</keyword>
<keyword evidence="8" id="KW-1185">Reference proteome</keyword>
<organism evidence="7 8">
    <name type="scientific">Thiothrix caldifontis</name>
    <dbReference type="NCBI Taxonomy" id="525918"/>
    <lineage>
        <taxon>Bacteria</taxon>
        <taxon>Pseudomonadati</taxon>
        <taxon>Pseudomonadota</taxon>
        <taxon>Gammaproteobacteria</taxon>
        <taxon>Thiotrichales</taxon>
        <taxon>Thiotrichaceae</taxon>
        <taxon>Thiothrix</taxon>
    </lineage>
</organism>
<dbReference type="RefSeq" id="WP_093065377.1">
    <property type="nucleotide sequence ID" value="NZ_FNQP01000003.1"/>
</dbReference>
<dbReference type="STRING" id="525918.SAMN05660964_00660"/>
<evidence type="ECO:0000313" key="8">
    <source>
        <dbReference type="Proteomes" id="UP000199397"/>
    </source>
</evidence>
<feature type="domain" description="Cysteine-rich" evidence="6">
    <location>
        <begin position="341"/>
        <end position="418"/>
    </location>
</feature>
<dbReference type="GO" id="GO:0016491">
    <property type="term" value="F:oxidoreductase activity"/>
    <property type="evidence" value="ECO:0007669"/>
    <property type="project" value="UniProtKB-ARBA"/>
</dbReference>
<keyword evidence="1" id="KW-0004">4Fe-4S</keyword>
<evidence type="ECO:0000256" key="5">
    <source>
        <dbReference type="ARBA" id="ARBA00023014"/>
    </source>
</evidence>
<dbReference type="OrthoDB" id="9765258at2"/>
<proteinExistence type="predicted"/>
<evidence type="ECO:0000259" key="6">
    <source>
        <dbReference type="Pfam" id="PF02754"/>
    </source>
</evidence>
<evidence type="ECO:0000256" key="1">
    <source>
        <dbReference type="ARBA" id="ARBA00022485"/>
    </source>
</evidence>
<feature type="domain" description="Cysteine-rich" evidence="6">
    <location>
        <begin position="209"/>
        <end position="294"/>
    </location>
</feature>
<dbReference type="GO" id="GO:0051539">
    <property type="term" value="F:4 iron, 4 sulfur cluster binding"/>
    <property type="evidence" value="ECO:0007669"/>
    <property type="project" value="UniProtKB-KW"/>
</dbReference>
<dbReference type="InterPro" id="IPR004017">
    <property type="entry name" value="Cys_rich_dom"/>
</dbReference>
<protein>
    <submittedName>
        <fullName evidence="7">Fe-S oxidoreductase</fullName>
    </submittedName>
</protein>
<dbReference type="PANTHER" id="PTHR32479">
    <property type="entry name" value="GLYCOLATE OXIDASE IRON-SULFUR SUBUNIT"/>
    <property type="match status" value="1"/>
</dbReference>
<dbReference type="Pfam" id="PF02754">
    <property type="entry name" value="CCG"/>
    <property type="match status" value="2"/>
</dbReference>
<sequence length="447" mass="50533">MATPIREGSLQAPTRHALDWKNPEFYNEDAVMHEMERVFDLCHGCRRCVSLCNSFPTLFDLVDESSTMEVDGVDKKDYWKVVDHCYLCDLCYMTKCPYIPPHEWNIDFPHLMLRAKAVKFKKGDTKFRDKVLSSTDMVGKLAGIPVVAGIVNKVNQNPAFRQQLDKVLGVHPQAKIPSYHSDKGRARVARYKTLDESKAVAAGRTTGKVAIFATCYGNYNEPHIVEDLRKVFEYNAIPVTLLNKEQCCGMPKLELGDLESVAAAKDVNIPAMMKLINEGWDIVGPVPSCVLMFKQELPLMFPDDADVQTVKGRIFDPFEYLMLRHKEGKLNTDFKKPLGKVSYHTACHLRVQNIGYKTRELLELVPDTKLELLERCSGHDGTYAVKSEFHDISMKICRPLFGKVKQAKPDYYGSDCPMAGHQIENGLDEGMPPPTHPLTMLRIAYGL</sequence>
<dbReference type="SUPFAM" id="SSF54862">
    <property type="entry name" value="4Fe-4S ferredoxins"/>
    <property type="match status" value="1"/>
</dbReference>
<dbReference type="GO" id="GO:0046872">
    <property type="term" value="F:metal ion binding"/>
    <property type="evidence" value="ECO:0007669"/>
    <property type="project" value="UniProtKB-KW"/>
</dbReference>
<dbReference type="AlphaFoldDB" id="A0A1H3XDX0"/>
<evidence type="ECO:0000256" key="2">
    <source>
        <dbReference type="ARBA" id="ARBA00022723"/>
    </source>
</evidence>
<keyword evidence="2" id="KW-0479">Metal-binding</keyword>